<dbReference type="InterPro" id="IPR053140">
    <property type="entry name" value="GDSL_Rv0518-like"/>
</dbReference>
<dbReference type="GO" id="GO:0016787">
    <property type="term" value="F:hydrolase activity"/>
    <property type="evidence" value="ECO:0007669"/>
    <property type="project" value="UniProtKB-KW"/>
</dbReference>
<feature type="chain" id="PRO_5045250929" evidence="2">
    <location>
        <begin position="25"/>
        <end position="476"/>
    </location>
</feature>
<keyword evidence="2" id="KW-0732">Signal</keyword>
<dbReference type="PANTHER" id="PTHR43784">
    <property type="entry name" value="GDSL-LIKE LIPASE/ACYLHYDROLASE, PUTATIVE (AFU_ORTHOLOGUE AFUA_2G00820)-RELATED"/>
    <property type="match status" value="1"/>
</dbReference>
<accession>A0ABT7A8L8</accession>
<proteinExistence type="predicted"/>
<feature type="compositionally biased region" description="Low complexity" evidence="1">
    <location>
        <begin position="49"/>
        <end position="68"/>
    </location>
</feature>
<organism evidence="4 5">
    <name type="scientific">Streptomyces iconiensis</name>
    <dbReference type="NCBI Taxonomy" id="1384038"/>
    <lineage>
        <taxon>Bacteria</taxon>
        <taxon>Bacillati</taxon>
        <taxon>Actinomycetota</taxon>
        <taxon>Actinomycetes</taxon>
        <taxon>Kitasatosporales</taxon>
        <taxon>Streptomycetaceae</taxon>
        <taxon>Streptomyces</taxon>
    </lineage>
</organism>
<name>A0ABT7A8L8_9ACTN</name>
<keyword evidence="5" id="KW-1185">Reference proteome</keyword>
<dbReference type="InterPro" id="IPR036514">
    <property type="entry name" value="SGNH_hydro_sf"/>
</dbReference>
<dbReference type="SUPFAM" id="SSF52266">
    <property type="entry name" value="SGNH hydrolase"/>
    <property type="match status" value="1"/>
</dbReference>
<keyword evidence="4" id="KW-0378">Hydrolase</keyword>
<feature type="region of interest" description="Disordered" evidence="1">
    <location>
        <begin position="26"/>
        <end position="112"/>
    </location>
</feature>
<evidence type="ECO:0000256" key="1">
    <source>
        <dbReference type="SAM" id="MobiDB-lite"/>
    </source>
</evidence>
<dbReference type="Proteomes" id="UP001214441">
    <property type="component" value="Unassembled WGS sequence"/>
</dbReference>
<evidence type="ECO:0000313" key="5">
    <source>
        <dbReference type="Proteomes" id="UP001214441"/>
    </source>
</evidence>
<protein>
    <submittedName>
        <fullName evidence="4">SGNH/GDSL hydrolase family protein</fullName>
    </submittedName>
</protein>
<evidence type="ECO:0000259" key="3">
    <source>
        <dbReference type="Pfam" id="PF13472"/>
    </source>
</evidence>
<dbReference type="EMBL" id="JANCPR020000055">
    <property type="protein sequence ID" value="MDJ1137334.1"/>
    <property type="molecule type" value="Genomic_DNA"/>
</dbReference>
<sequence length="476" mass="48971">MSRSRWSRLVIGVLGVGSVVTLTATGTAQGTGPVEPRGSAGPPGKVSNAASAAYGAAPGNSASGSGDASGKKGGKKGAEAQRVGSAWTSTWGAAPQRPTPGTEDTGPNWSVRGFDRHSVRQVVRVTTGGTSLRIRLTNRYGAKPLRIEGASVARTAKGAATRPGTARPLRFDGRASTVLAPGAERASDATALKTRPGERLTLTLRTGAHTGPATFHRFTTGTAYRAKGDHVGDTSGAAYSARTASWYYLAGADVRGKGSAGASVAIAGDSLIDGVGATPGRDTRLSDALARRLAARSDRPLGVHNAGIAGNKLLNSAACYGDPGVDRLAHDALARPGVRTVLVHLGANDIGAPHSGDPCAQPAPEVTAAQLIAGHKRVIRAAHARGIKTVGATVLPLKGSRFPFWTERGERVRHAVNHWIRTSGAYDAVLDVDRVLRDKTGPDPDKPDPTLVIDDGVHPNDKGYAALADAVDLTSL</sequence>
<reference evidence="4 5" key="1">
    <citation type="submission" date="2023-05" db="EMBL/GenBank/DDBJ databases">
        <title>Streptantibioticus silvisoli sp. nov., acidotolerant actinomycetes 1 from pine litter.</title>
        <authorList>
            <person name="Swiecimska M."/>
            <person name="Golinska P."/>
            <person name="Sangal V."/>
            <person name="Wachnowicz B."/>
            <person name="Goodfellow M."/>
        </authorList>
    </citation>
    <scope>NUCLEOTIDE SEQUENCE [LARGE SCALE GENOMIC DNA]</scope>
    <source>
        <strain evidence="4 5">DSM 42109</strain>
    </source>
</reference>
<evidence type="ECO:0000256" key="2">
    <source>
        <dbReference type="SAM" id="SignalP"/>
    </source>
</evidence>
<evidence type="ECO:0000313" key="4">
    <source>
        <dbReference type="EMBL" id="MDJ1137334.1"/>
    </source>
</evidence>
<feature type="domain" description="SGNH hydrolase-type esterase" evidence="3">
    <location>
        <begin position="268"/>
        <end position="466"/>
    </location>
</feature>
<feature type="signal peptide" evidence="2">
    <location>
        <begin position="1"/>
        <end position="24"/>
    </location>
</feature>
<comment type="caution">
    <text evidence="4">The sequence shown here is derived from an EMBL/GenBank/DDBJ whole genome shotgun (WGS) entry which is preliminary data.</text>
</comment>
<dbReference type="Gene3D" id="3.40.50.1110">
    <property type="entry name" value="SGNH hydrolase"/>
    <property type="match status" value="1"/>
</dbReference>
<dbReference type="PANTHER" id="PTHR43784:SF2">
    <property type="entry name" value="GDSL-LIKE LIPASE_ACYLHYDROLASE, PUTATIVE (AFU_ORTHOLOGUE AFUA_2G00820)-RELATED"/>
    <property type="match status" value="1"/>
</dbReference>
<dbReference type="RefSeq" id="WP_274045497.1">
    <property type="nucleotide sequence ID" value="NZ_JANCPR020000055.1"/>
</dbReference>
<gene>
    <name evidence="4" type="ORF">NMN56_036375</name>
</gene>
<dbReference type="Pfam" id="PF13472">
    <property type="entry name" value="Lipase_GDSL_2"/>
    <property type="match status" value="1"/>
</dbReference>
<dbReference type="CDD" id="cd01830">
    <property type="entry name" value="XynE_like"/>
    <property type="match status" value="1"/>
</dbReference>
<dbReference type="InterPro" id="IPR013830">
    <property type="entry name" value="SGNH_hydro"/>
</dbReference>